<comment type="subcellular location">
    <subcellularLocation>
        <location evidence="1">Nucleus</location>
    </subcellularLocation>
</comment>
<proteinExistence type="predicted"/>
<evidence type="ECO:0000256" key="1">
    <source>
        <dbReference type="ARBA" id="ARBA00004123"/>
    </source>
</evidence>
<reference evidence="7" key="1">
    <citation type="journal article" date="2017" name="bioRxiv">
        <title>Conservation of a gene cluster reveals novel cercosporin biosynthetic mechanisms and extends production to the genus Colletotrichum.</title>
        <authorList>
            <person name="de Jonge R."/>
            <person name="Ebert M.K."/>
            <person name="Huitt-Roehl C.R."/>
            <person name="Pal P."/>
            <person name="Suttle J.C."/>
            <person name="Spanner R.E."/>
            <person name="Neubauer J.D."/>
            <person name="Jurick W.M.II."/>
            <person name="Stott K.A."/>
            <person name="Secor G.A."/>
            <person name="Thomma B.P.H.J."/>
            <person name="Van de Peer Y."/>
            <person name="Townsend C.A."/>
            <person name="Bolton M.D."/>
        </authorList>
    </citation>
    <scope>NUCLEOTIDE SEQUENCE [LARGE SCALE GENOMIC DNA]</scope>
    <source>
        <strain evidence="7">CBS538.71</strain>
    </source>
</reference>
<evidence type="ECO:0000313" key="6">
    <source>
        <dbReference type="EMBL" id="PPJ49885.1"/>
    </source>
</evidence>
<sequence length="716" mass="78430">MREHDSPGNAASKSANGLHLACRECQRKKVKCDRTYPCGQCEKAGIQCHISTRKPRAKTGSRAVDAELRSRIAKLEKLVESFADDDGKLPNPETARAAGLGGQERASSFATPPALTPGGGTASPGSPRDAASPDTSKYVAGNFWSSLTSEVKALAEVFEEDTRSDDGQTPESVAPSGPYAYDPATGASTQHELILCPPGAIYVMPGVVAEPSHADGQKLLSAFLTHVEILYKLFHVPTLTALIEHGENYLGRAPDAACNRALRASVFFAAANALTNEESEKDFGKPQEQLVTEYRRMVDIALYQTDPLNTTEIATLQALVIYTQSIRVVDASRRAWSLVGLVVRIARAMSIHRELAGESIYLGELRRRLWYNIVFLDCYASIDRGSESAIHPDSFTRQLPAHVNDSDFGPGSTTLSPRQNELTEMSLPLMAMEGSALSLRMSAMEDATSGPSWQQRLELAYAFQKKVHERMLRHCDPAIPVQAMILDTGSAACHSMILRAVRPMQHNPNSTPPRVDSPWVMDLALNILRHSDQLWTNMSGRWRRMPWVPWQALAVTLAGLCSVRGTEQADEAWTLIDKSMARYAPDVADTKDGSLWKPLEKLRIKAAAFRDGVELQQPPQQGSLAAMEQSLSATVQKFDPGATVPAAAPATLPISSTAGAMNYLPPDPSFPVQMDTAVFDFPSEMHTSLPNDTSWLDWEAVLQDMDEIRADDMQWM</sequence>
<feature type="domain" description="Zn(2)-C6 fungal-type" evidence="5">
    <location>
        <begin position="21"/>
        <end position="50"/>
    </location>
</feature>
<dbReference type="PANTHER" id="PTHR31001:SF50">
    <property type="entry name" value="ZN(II)2CYS6 TRANSCRIPTION FACTOR (EUROFUNG)"/>
    <property type="match status" value="1"/>
</dbReference>
<dbReference type="PANTHER" id="PTHR31001">
    <property type="entry name" value="UNCHARACTERIZED TRANSCRIPTIONAL REGULATORY PROTEIN"/>
    <property type="match status" value="1"/>
</dbReference>
<dbReference type="AlphaFoldDB" id="A0A2S6BQX3"/>
<dbReference type="InterPro" id="IPR001138">
    <property type="entry name" value="Zn2Cys6_DnaBD"/>
</dbReference>
<name>A0A2S6BQX3_9PEZI</name>
<dbReference type="GO" id="GO:0008270">
    <property type="term" value="F:zinc ion binding"/>
    <property type="evidence" value="ECO:0007669"/>
    <property type="project" value="InterPro"/>
</dbReference>
<feature type="region of interest" description="Disordered" evidence="4">
    <location>
        <begin position="159"/>
        <end position="183"/>
    </location>
</feature>
<dbReference type="CDD" id="cd12148">
    <property type="entry name" value="fungal_TF_MHR"/>
    <property type="match status" value="1"/>
</dbReference>
<dbReference type="Gene3D" id="4.10.240.10">
    <property type="entry name" value="Zn(2)-C6 fungal-type DNA-binding domain"/>
    <property type="match status" value="1"/>
</dbReference>
<dbReference type="EMBL" id="PNEN01001797">
    <property type="protein sequence ID" value="PPJ49885.1"/>
    <property type="molecule type" value="Genomic_DNA"/>
</dbReference>
<dbReference type="Proteomes" id="UP000237631">
    <property type="component" value="Unassembled WGS sequence"/>
</dbReference>
<evidence type="ECO:0000256" key="4">
    <source>
        <dbReference type="SAM" id="MobiDB-lite"/>
    </source>
</evidence>
<dbReference type="SMART" id="SM00066">
    <property type="entry name" value="GAL4"/>
    <property type="match status" value="1"/>
</dbReference>
<evidence type="ECO:0000313" key="7">
    <source>
        <dbReference type="Proteomes" id="UP000237631"/>
    </source>
</evidence>
<protein>
    <recommendedName>
        <fullName evidence="5">Zn(2)-C6 fungal-type domain-containing protein</fullName>
    </recommendedName>
</protein>
<comment type="caution">
    <text evidence="6">The sequence shown here is derived from an EMBL/GenBank/DDBJ whole genome shotgun (WGS) entry which is preliminary data.</text>
</comment>
<dbReference type="OrthoDB" id="424974at2759"/>
<evidence type="ECO:0000259" key="5">
    <source>
        <dbReference type="PROSITE" id="PS50048"/>
    </source>
</evidence>
<dbReference type="CDD" id="cd00067">
    <property type="entry name" value="GAL4"/>
    <property type="match status" value="1"/>
</dbReference>
<dbReference type="GO" id="GO:0005634">
    <property type="term" value="C:nucleus"/>
    <property type="evidence" value="ECO:0007669"/>
    <property type="project" value="UniProtKB-SubCell"/>
</dbReference>
<organism evidence="6 7">
    <name type="scientific">Cercospora berteroae</name>
    <dbReference type="NCBI Taxonomy" id="357750"/>
    <lineage>
        <taxon>Eukaryota</taxon>
        <taxon>Fungi</taxon>
        <taxon>Dikarya</taxon>
        <taxon>Ascomycota</taxon>
        <taxon>Pezizomycotina</taxon>
        <taxon>Dothideomycetes</taxon>
        <taxon>Dothideomycetidae</taxon>
        <taxon>Mycosphaerellales</taxon>
        <taxon>Mycosphaerellaceae</taxon>
        <taxon>Cercospora</taxon>
    </lineage>
</organism>
<keyword evidence="2" id="KW-0479">Metal-binding</keyword>
<dbReference type="SMART" id="SM00906">
    <property type="entry name" value="Fungal_trans"/>
    <property type="match status" value="1"/>
</dbReference>
<dbReference type="InterPro" id="IPR007219">
    <property type="entry name" value="XnlR_reg_dom"/>
</dbReference>
<dbReference type="GO" id="GO:0006351">
    <property type="term" value="P:DNA-templated transcription"/>
    <property type="evidence" value="ECO:0007669"/>
    <property type="project" value="InterPro"/>
</dbReference>
<evidence type="ECO:0000256" key="3">
    <source>
        <dbReference type="ARBA" id="ARBA00023242"/>
    </source>
</evidence>
<dbReference type="InterPro" id="IPR036864">
    <property type="entry name" value="Zn2-C6_fun-type_DNA-bd_sf"/>
</dbReference>
<dbReference type="InterPro" id="IPR050613">
    <property type="entry name" value="Sec_Metabolite_Reg"/>
</dbReference>
<keyword evidence="7" id="KW-1185">Reference proteome</keyword>
<evidence type="ECO:0000256" key="2">
    <source>
        <dbReference type="ARBA" id="ARBA00022723"/>
    </source>
</evidence>
<feature type="region of interest" description="Disordered" evidence="4">
    <location>
        <begin position="81"/>
        <end position="134"/>
    </location>
</feature>
<gene>
    <name evidence="6" type="ORF">CBER1_05004</name>
</gene>
<keyword evidence="3" id="KW-0539">Nucleus</keyword>
<dbReference type="Pfam" id="PF04082">
    <property type="entry name" value="Fungal_trans"/>
    <property type="match status" value="1"/>
</dbReference>
<dbReference type="Pfam" id="PF00172">
    <property type="entry name" value="Zn_clus"/>
    <property type="match status" value="1"/>
</dbReference>
<dbReference type="GO" id="GO:0000981">
    <property type="term" value="F:DNA-binding transcription factor activity, RNA polymerase II-specific"/>
    <property type="evidence" value="ECO:0007669"/>
    <property type="project" value="InterPro"/>
</dbReference>
<dbReference type="PROSITE" id="PS50048">
    <property type="entry name" value="ZN2_CY6_FUNGAL_2"/>
    <property type="match status" value="1"/>
</dbReference>
<dbReference type="GO" id="GO:0003677">
    <property type="term" value="F:DNA binding"/>
    <property type="evidence" value="ECO:0007669"/>
    <property type="project" value="InterPro"/>
</dbReference>
<dbReference type="SUPFAM" id="SSF57701">
    <property type="entry name" value="Zn2/Cys6 DNA-binding domain"/>
    <property type="match status" value="1"/>
</dbReference>
<accession>A0A2S6BQX3</accession>